<reference evidence="1 2" key="1">
    <citation type="journal article" date="2017" name="ISME J.">
        <title>Energy and carbon metabolisms in a deep terrestrial subsurface fluid microbial community.</title>
        <authorList>
            <person name="Momper L."/>
            <person name="Jungbluth S.P."/>
            <person name="Lee M.D."/>
            <person name="Amend J.P."/>
        </authorList>
    </citation>
    <scope>NUCLEOTIDE SEQUENCE [LARGE SCALE GENOMIC DNA]</scope>
    <source>
        <strain evidence="1">SURF_26</strain>
    </source>
</reference>
<dbReference type="Gene3D" id="3.40.50.150">
    <property type="entry name" value="Vaccinia Virus protein VP39"/>
    <property type="match status" value="1"/>
</dbReference>
<dbReference type="EMBL" id="QZJZ01000055">
    <property type="protein sequence ID" value="RJP59110.1"/>
    <property type="molecule type" value="Genomic_DNA"/>
</dbReference>
<dbReference type="SUPFAM" id="SSF53335">
    <property type="entry name" value="S-adenosyl-L-methionine-dependent methyltransferases"/>
    <property type="match status" value="1"/>
</dbReference>
<dbReference type="GO" id="GO:0008168">
    <property type="term" value="F:methyltransferase activity"/>
    <property type="evidence" value="ECO:0007669"/>
    <property type="project" value="UniProtKB-KW"/>
</dbReference>
<dbReference type="Proteomes" id="UP000266426">
    <property type="component" value="Unassembled WGS sequence"/>
</dbReference>
<gene>
    <name evidence="1" type="ORF">C4541_06870</name>
</gene>
<accession>A0A3A4QYZ9</accession>
<proteinExistence type="predicted"/>
<dbReference type="AlphaFoldDB" id="A0A3A4QYZ9"/>
<keyword evidence="1" id="KW-0808">Transferase</keyword>
<name>A0A3A4QYZ9_9BACT</name>
<organism evidence="1 2">
    <name type="scientific">Candidatus Auribacter fodinae</name>
    <dbReference type="NCBI Taxonomy" id="2093366"/>
    <lineage>
        <taxon>Bacteria</taxon>
        <taxon>Pseudomonadati</taxon>
        <taxon>Candidatus Auribacterota</taxon>
        <taxon>Candidatus Auribacteria</taxon>
        <taxon>Candidatus Auribacterales</taxon>
        <taxon>Candidatus Auribacteraceae</taxon>
        <taxon>Candidatus Auribacter</taxon>
    </lineage>
</organism>
<sequence>MAKRKIIAQADIASGYNTLGLYGSSDRYYVNSAEHIGVIKGNIIDIGCGYGKFLKEVKYRNPLVKMHGIDICETAVEHCVSEGINARVANVEDIPFNDKYFDCAIMSMVIEHVIDQKKALGEVNRILKTGGLFLLTTDNVWWLWCMSLKNILMPWKPKYTRKKQPVNDEFSYRRIRKMVEEAGFSVIKRMKSGPISAGERFVGKYDWSIFLYKRHWLLCRKQ</sequence>
<protein>
    <submittedName>
        <fullName evidence="1">SAM-dependent methyltransferase</fullName>
    </submittedName>
</protein>
<comment type="caution">
    <text evidence="1">The sequence shown here is derived from an EMBL/GenBank/DDBJ whole genome shotgun (WGS) entry which is preliminary data.</text>
</comment>
<dbReference type="Pfam" id="PF13489">
    <property type="entry name" value="Methyltransf_23"/>
    <property type="match status" value="1"/>
</dbReference>
<dbReference type="PANTHER" id="PTHR43591">
    <property type="entry name" value="METHYLTRANSFERASE"/>
    <property type="match status" value="1"/>
</dbReference>
<keyword evidence="1" id="KW-0489">Methyltransferase</keyword>
<dbReference type="InterPro" id="IPR029063">
    <property type="entry name" value="SAM-dependent_MTases_sf"/>
</dbReference>
<evidence type="ECO:0000313" key="1">
    <source>
        <dbReference type="EMBL" id="RJP59110.1"/>
    </source>
</evidence>
<evidence type="ECO:0000313" key="2">
    <source>
        <dbReference type="Proteomes" id="UP000266426"/>
    </source>
</evidence>
<dbReference type="CDD" id="cd02440">
    <property type="entry name" value="AdoMet_MTases"/>
    <property type="match status" value="1"/>
</dbReference>
<dbReference type="GO" id="GO:0032259">
    <property type="term" value="P:methylation"/>
    <property type="evidence" value="ECO:0007669"/>
    <property type="project" value="UniProtKB-KW"/>
</dbReference>